<evidence type="ECO:0000313" key="3">
    <source>
        <dbReference type="Proteomes" id="UP001066276"/>
    </source>
</evidence>
<sequence length="282" mass="29449">MGVFILLSDPIGLICGPPDWLPDCASLVPIKLSRRGGSSRPRPAGAFSDGIISVLVRSAPHHASSPCGTRIGPRQPSRRSPGSHQRSSTSYLPLAARSLSLSRSHSLALSSPHLCPTLLVLRNSGPAQPEPSRSASLCRSQRPGRHPPGSNQGSSTPKSQQAARSLSLSLTWRHSLASSSPHLCPILLVLRNSGPAQPGPSWPASLHQSRQPGCCSPGGNQGSSHRSKQHVASASPGVTYRHPALLPSAQRCSCFVTLVRPSQGLPGQLTSTGLGGRVISPP</sequence>
<keyword evidence="3" id="KW-1185">Reference proteome</keyword>
<dbReference type="EMBL" id="JANPWB010000005">
    <property type="protein sequence ID" value="KAJ1189857.1"/>
    <property type="molecule type" value="Genomic_DNA"/>
</dbReference>
<name>A0AAV7UQG7_PLEWA</name>
<comment type="caution">
    <text evidence="2">The sequence shown here is derived from an EMBL/GenBank/DDBJ whole genome shotgun (WGS) entry which is preliminary data.</text>
</comment>
<feature type="compositionally biased region" description="Polar residues" evidence="1">
    <location>
        <begin position="78"/>
        <end position="90"/>
    </location>
</feature>
<feature type="region of interest" description="Disordered" evidence="1">
    <location>
        <begin position="197"/>
        <end position="236"/>
    </location>
</feature>
<protein>
    <submittedName>
        <fullName evidence="2">Uncharacterized protein</fullName>
    </submittedName>
</protein>
<feature type="region of interest" description="Disordered" evidence="1">
    <location>
        <begin position="61"/>
        <end position="90"/>
    </location>
</feature>
<feature type="compositionally biased region" description="Polar residues" evidence="1">
    <location>
        <begin position="149"/>
        <end position="164"/>
    </location>
</feature>
<dbReference type="Proteomes" id="UP001066276">
    <property type="component" value="Chromosome 3_1"/>
</dbReference>
<organism evidence="2 3">
    <name type="scientific">Pleurodeles waltl</name>
    <name type="common">Iberian ribbed newt</name>
    <dbReference type="NCBI Taxonomy" id="8319"/>
    <lineage>
        <taxon>Eukaryota</taxon>
        <taxon>Metazoa</taxon>
        <taxon>Chordata</taxon>
        <taxon>Craniata</taxon>
        <taxon>Vertebrata</taxon>
        <taxon>Euteleostomi</taxon>
        <taxon>Amphibia</taxon>
        <taxon>Batrachia</taxon>
        <taxon>Caudata</taxon>
        <taxon>Salamandroidea</taxon>
        <taxon>Salamandridae</taxon>
        <taxon>Pleurodelinae</taxon>
        <taxon>Pleurodeles</taxon>
    </lineage>
</organism>
<evidence type="ECO:0000256" key="1">
    <source>
        <dbReference type="SAM" id="MobiDB-lite"/>
    </source>
</evidence>
<evidence type="ECO:0000313" key="2">
    <source>
        <dbReference type="EMBL" id="KAJ1189857.1"/>
    </source>
</evidence>
<feature type="region of interest" description="Disordered" evidence="1">
    <location>
        <begin position="124"/>
        <end position="166"/>
    </location>
</feature>
<gene>
    <name evidence="2" type="ORF">NDU88_006599</name>
</gene>
<reference evidence="2" key="1">
    <citation type="journal article" date="2022" name="bioRxiv">
        <title>Sequencing and chromosome-scale assembly of the giantPleurodeles waltlgenome.</title>
        <authorList>
            <person name="Brown T."/>
            <person name="Elewa A."/>
            <person name="Iarovenko S."/>
            <person name="Subramanian E."/>
            <person name="Araus A.J."/>
            <person name="Petzold A."/>
            <person name="Susuki M."/>
            <person name="Suzuki K.-i.T."/>
            <person name="Hayashi T."/>
            <person name="Toyoda A."/>
            <person name="Oliveira C."/>
            <person name="Osipova E."/>
            <person name="Leigh N.D."/>
            <person name="Simon A."/>
            <person name="Yun M.H."/>
        </authorList>
    </citation>
    <scope>NUCLEOTIDE SEQUENCE</scope>
    <source>
        <strain evidence="2">20211129_DDA</strain>
        <tissue evidence="2">Liver</tissue>
    </source>
</reference>
<proteinExistence type="predicted"/>
<dbReference type="AlphaFoldDB" id="A0AAV7UQG7"/>
<accession>A0AAV7UQG7</accession>